<feature type="transmembrane region" description="Helical" evidence="6">
    <location>
        <begin position="6"/>
        <end position="29"/>
    </location>
</feature>
<dbReference type="PANTHER" id="PTHR34820:SF4">
    <property type="entry name" value="INNER MEMBRANE PROTEIN YEBZ"/>
    <property type="match status" value="1"/>
</dbReference>
<sequence>MIDTGLVLARSACLASLMVTTGLVLHALIDGAAPLSAPRRKGVILTALAALPLSLWWALASVASMTATPLGALDLTTVRLVLGATPLGALLVVRGLALVLLAMLAWMRVGRTRAGGAWLALAALVALLSSAWSGHASALDGGPGLTLRASDMLHLAAAAVWLGALVTFCGQSWRACADRRAPPLDSLARFARTGTLVVTVLMLTGATNAVLIRGTTLLPLGAWGGLIATKIVLFGAMLLLAANNRWRLVPAVQRNAQGASSRLLRSLLLETLAAIAIVLVVGLAGTLDPS</sequence>
<keyword evidence="5 6" id="KW-0472">Membrane</keyword>
<feature type="transmembrane region" description="Helical" evidence="6">
    <location>
        <begin position="152"/>
        <end position="173"/>
    </location>
</feature>
<comment type="caution">
    <text evidence="8">The sequence shown here is derived from an EMBL/GenBank/DDBJ whole genome shotgun (WGS) entry which is preliminary data.</text>
</comment>
<keyword evidence="9" id="KW-1185">Reference proteome</keyword>
<feature type="transmembrane region" description="Helical" evidence="6">
    <location>
        <begin position="263"/>
        <end position="287"/>
    </location>
</feature>
<evidence type="ECO:0000256" key="2">
    <source>
        <dbReference type="ARBA" id="ARBA00022475"/>
    </source>
</evidence>
<name>A0ABT0BDT1_9SPHN</name>
<feature type="transmembrane region" description="Helical" evidence="6">
    <location>
        <begin position="194"/>
        <end position="214"/>
    </location>
</feature>
<dbReference type="InterPro" id="IPR032694">
    <property type="entry name" value="CopC/D"/>
</dbReference>
<evidence type="ECO:0000256" key="5">
    <source>
        <dbReference type="ARBA" id="ARBA00023136"/>
    </source>
</evidence>
<dbReference type="RefSeq" id="WP_244019847.1">
    <property type="nucleotide sequence ID" value="NZ_JALHLF010000030.1"/>
</dbReference>
<reference evidence="8" key="1">
    <citation type="submission" date="2022-03" db="EMBL/GenBank/DDBJ databases">
        <title>Identification of a novel bacterium isolated from mangrove sediments.</title>
        <authorList>
            <person name="Pan X."/>
        </authorList>
    </citation>
    <scope>NUCLEOTIDE SEQUENCE</scope>
    <source>
        <strain evidence="8">B1949</strain>
    </source>
</reference>
<comment type="subcellular location">
    <subcellularLocation>
        <location evidence="1">Cell membrane</location>
        <topology evidence="1">Multi-pass membrane protein</topology>
    </subcellularLocation>
</comment>
<feature type="transmembrane region" description="Helical" evidence="6">
    <location>
        <begin position="220"/>
        <end position="242"/>
    </location>
</feature>
<feature type="transmembrane region" description="Helical" evidence="6">
    <location>
        <begin position="41"/>
        <end position="60"/>
    </location>
</feature>
<feature type="transmembrane region" description="Helical" evidence="6">
    <location>
        <begin position="80"/>
        <end position="107"/>
    </location>
</feature>
<dbReference type="InterPro" id="IPR008457">
    <property type="entry name" value="Cu-R_CopD_dom"/>
</dbReference>
<evidence type="ECO:0000256" key="3">
    <source>
        <dbReference type="ARBA" id="ARBA00022692"/>
    </source>
</evidence>
<keyword evidence="3 6" id="KW-0812">Transmembrane</keyword>
<evidence type="ECO:0000256" key="6">
    <source>
        <dbReference type="SAM" id="Phobius"/>
    </source>
</evidence>
<feature type="domain" description="Copper resistance protein D" evidence="7">
    <location>
        <begin position="187"/>
        <end position="283"/>
    </location>
</feature>
<evidence type="ECO:0000256" key="4">
    <source>
        <dbReference type="ARBA" id="ARBA00022989"/>
    </source>
</evidence>
<accession>A0ABT0BDT1</accession>
<proteinExistence type="predicted"/>
<organism evidence="8 9">
    <name type="scientific">Novosphingobium organovorum</name>
    <dbReference type="NCBI Taxonomy" id="2930092"/>
    <lineage>
        <taxon>Bacteria</taxon>
        <taxon>Pseudomonadati</taxon>
        <taxon>Pseudomonadota</taxon>
        <taxon>Alphaproteobacteria</taxon>
        <taxon>Sphingomonadales</taxon>
        <taxon>Sphingomonadaceae</taxon>
        <taxon>Novosphingobium</taxon>
    </lineage>
</organism>
<gene>
    <name evidence="8" type="ORF">MTR62_09660</name>
</gene>
<dbReference type="Pfam" id="PF05425">
    <property type="entry name" value="CopD"/>
    <property type="match status" value="1"/>
</dbReference>
<evidence type="ECO:0000256" key="1">
    <source>
        <dbReference type="ARBA" id="ARBA00004651"/>
    </source>
</evidence>
<dbReference type="EMBL" id="JALHLF010000030">
    <property type="protein sequence ID" value="MCJ2182956.1"/>
    <property type="molecule type" value="Genomic_DNA"/>
</dbReference>
<evidence type="ECO:0000313" key="8">
    <source>
        <dbReference type="EMBL" id="MCJ2182956.1"/>
    </source>
</evidence>
<evidence type="ECO:0000259" key="7">
    <source>
        <dbReference type="Pfam" id="PF05425"/>
    </source>
</evidence>
<protein>
    <submittedName>
        <fullName evidence="8">CopD family protein</fullName>
    </submittedName>
</protein>
<evidence type="ECO:0000313" key="9">
    <source>
        <dbReference type="Proteomes" id="UP001162881"/>
    </source>
</evidence>
<feature type="transmembrane region" description="Helical" evidence="6">
    <location>
        <begin position="114"/>
        <end position="132"/>
    </location>
</feature>
<dbReference type="PANTHER" id="PTHR34820">
    <property type="entry name" value="INNER MEMBRANE PROTEIN YEBZ"/>
    <property type="match status" value="1"/>
</dbReference>
<dbReference type="Proteomes" id="UP001162881">
    <property type="component" value="Unassembled WGS sequence"/>
</dbReference>
<keyword evidence="2" id="KW-1003">Cell membrane</keyword>
<keyword evidence="4 6" id="KW-1133">Transmembrane helix</keyword>